<comment type="subcellular location">
    <subcellularLocation>
        <location evidence="2 13">Host cell membrane</location>
        <topology evidence="2 13">Peripheral membrane protein</topology>
        <orientation evidence="2 13">Cytoplasmic side</orientation>
    </subcellularLocation>
    <subcellularLocation>
        <location evidence="13">Host cytoplasm</location>
    </subcellularLocation>
    <subcellularLocation>
        <location evidence="1 13">Virion</location>
    </subcellularLocation>
    <text evidence="13">In the cytoplasm, seems to colocalize with intermediate filament vimentin. A fraction is associated with the cytoplasmic side of cellular membranes, presumably via the interaction with Pr55Gag precursor.</text>
</comment>
<evidence type="ECO:0000256" key="1">
    <source>
        <dbReference type="ARBA" id="ARBA00004328"/>
    </source>
</evidence>
<keyword evidence="8" id="KW-0832">Ubl conjugation</keyword>
<evidence type="ECO:0000256" key="12">
    <source>
        <dbReference type="ARBA" id="ARBA00023200"/>
    </source>
</evidence>
<dbReference type="InterPro" id="IPR000475">
    <property type="entry name" value="Vif"/>
</dbReference>
<keyword evidence="10" id="KW-1043">Host membrane</keyword>
<evidence type="ECO:0000256" key="6">
    <source>
        <dbReference type="ARBA" id="ARBA00022581"/>
    </source>
</evidence>
<evidence type="ECO:0000256" key="13">
    <source>
        <dbReference type="RuleBase" id="RU003341"/>
    </source>
</evidence>
<name>A0A2H4ULY9_HV1</name>
<dbReference type="GO" id="GO:0019058">
    <property type="term" value="P:viral life cycle"/>
    <property type="evidence" value="ECO:0007669"/>
    <property type="project" value="InterPro"/>
</dbReference>
<gene>
    <name evidence="15" type="primary">vif</name>
</gene>
<keyword evidence="11 14" id="KW-0472">Membrane</keyword>
<evidence type="ECO:0000256" key="5">
    <source>
        <dbReference type="ARBA" id="ARBA00022553"/>
    </source>
</evidence>
<evidence type="ECO:0000256" key="11">
    <source>
        <dbReference type="ARBA" id="ARBA00023136"/>
    </source>
</evidence>
<dbReference type="PRINTS" id="PR00349">
    <property type="entry name" value="VIRIONINFFCT"/>
</dbReference>
<evidence type="ECO:0000256" key="2">
    <source>
        <dbReference type="ARBA" id="ARBA00004501"/>
    </source>
</evidence>
<evidence type="ECO:0000313" key="15">
    <source>
        <dbReference type="EMBL" id="ATZ77197.1"/>
    </source>
</evidence>
<dbReference type="EMBL" id="KY953207">
    <property type="protein sequence ID" value="ATZ77197.1"/>
    <property type="molecule type" value="Genomic_RNA"/>
</dbReference>
<evidence type="ECO:0000256" key="14">
    <source>
        <dbReference type="SAM" id="Phobius"/>
    </source>
</evidence>
<evidence type="ECO:0000256" key="10">
    <source>
        <dbReference type="ARBA" id="ARBA00022870"/>
    </source>
</evidence>
<keyword evidence="14" id="KW-1133">Transmembrane helix</keyword>
<comment type="similarity">
    <text evidence="3 13">Belongs to the primate lentivirus group Vif protein family.</text>
</comment>
<sequence>MENRWQVMIVWQISREKVKAWNSLVKYHKYRSKKTKNWFYRHHYETVHPRISSGVYIPVGAAIIVVTTYWGLMPGEKEEQLGHGASVEWRQGKYTTQIDPETADRLIHLHYFQCFSDSAVRRAILGDRVLNKCEYSAGHSQVGSLQFLALKVVVGKVKRKPPLPSVQILTQDIWSKPQRTKGRQESHSMSGCYKP</sequence>
<keyword evidence="12" id="KW-1035">Host cytoplasm</keyword>
<keyword evidence="9" id="KW-0946">Virion</keyword>
<keyword evidence="6" id="KW-0945">Host-virus interaction</keyword>
<keyword evidence="5" id="KW-0597">Phosphoprotein</keyword>
<dbReference type="Pfam" id="PF00559">
    <property type="entry name" value="Vif"/>
    <property type="match status" value="1"/>
</dbReference>
<protein>
    <recommendedName>
        <fullName evidence="13">Virion infectivity factor</fullName>
    </recommendedName>
</protein>
<keyword evidence="14" id="KW-0812">Transmembrane</keyword>
<evidence type="ECO:0000256" key="3">
    <source>
        <dbReference type="ARBA" id="ARBA00006372"/>
    </source>
</evidence>
<dbReference type="GO" id="GO:0044423">
    <property type="term" value="C:virion component"/>
    <property type="evidence" value="ECO:0007669"/>
    <property type="project" value="UniProtKB-KW"/>
</dbReference>
<keyword evidence="7" id="KW-0833">Ubl conjugation pathway</keyword>
<accession>A0A2H4ULY9</accession>
<evidence type="ECO:0000256" key="7">
    <source>
        <dbReference type="ARBA" id="ARBA00022786"/>
    </source>
</evidence>
<organism evidence="15">
    <name type="scientific">Human immunodeficiency virus type 1</name>
    <name type="common">HIV-1</name>
    <dbReference type="NCBI Taxonomy" id="11676"/>
    <lineage>
        <taxon>Viruses</taxon>
        <taxon>Riboviria</taxon>
        <taxon>Pararnavirae</taxon>
        <taxon>Artverviricota</taxon>
        <taxon>Revtraviricetes</taxon>
        <taxon>Ortervirales</taxon>
        <taxon>Retroviridae</taxon>
        <taxon>Orthoretrovirinae</taxon>
        <taxon>Lentivirus</taxon>
        <taxon>Lentivirus humimdef1</taxon>
    </lineage>
</organism>
<dbReference type="GO" id="GO:0020002">
    <property type="term" value="C:host cell plasma membrane"/>
    <property type="evidence" value="ECO:0007669"/>
    <property type="project" value="UniProtKB-SubCell"/>
</dbReference>
<organismHost>
    <name type="scientific">Homo sapiens</name>
    <name type="common">Human</name>
    <dbReference type="NCBI Taxonomy" id="9606"/>
</organismHost>
<feature type="transmembrane region" description="Helical" evidence="14">
    <location>
        <begin position="55"/>
        <end position="72"/>
    </location>
</feature>
<proteinExistence type="inferred from homology"/>
<evidence type="ECO:0000256" key="8">
    <source>
        <dbReference type="ARBA" id="ARBA00022843"/>
    </source>
</evidence>
<dbReference type="GO" id="GO:0030430">
    <property type="term" value="C:host cell cytoplasm"/>
    <property type="evidence" value="ECO:0007669"/>
    <property type="project" value="UniProtKB-SubCell"/>
</dbReference>
<evidence type="ECO:0000256" key="4">
    <source>
        <dbReference type="ARBA" id="ARBA00022511"/>
    </source>
</evidence>
<evidence type="ECO:0000256" key="9">
    <source>
        <dbReference type="ARBA" id="ARBA00022844"/>
    </source>
</evidence>
<reference evidence="15" key="1">
    <citation type="submission" date="2017-04" db="EMBL/GenBank/DDBJ databases">
        <title>Characterization of near full-length genome sequences for standard panels of HIV-1 isolates established at the External Quality Assurance Program Oversight Laboratory (EQAPOL).</title>
        <authorList>
            <person name="Hora B."/>
            <person name="Chen Y."/>
            <person name="Stone M."/>
            <person name="Manak M."/>
            <person name="Busch M.P."/>
            <person name="Denny T.N."/>
            <person name="Gao F."/>
        </authorList>
    </citation>
    <scope>NUCLEOTIDE SEQUENCE</scope>
    <source>
        <strain evidence="15">DEPXXFR006</strain>
    </source>
</reference>
<keyword evidence="4" id="KW-1032">Host cell membrane</keyword>